<dbReference type="Proteomes" id="UP000053319">
    <property type="component" value="Unassembled WGS sequence"/>
</dbReference>
<proteinExistence type="predicted"/>
<dbReference type="AlphaFoldDB" id="R7T047"/>
<gene>
    <name evidence="1" type="ORF">DICSQDRAFT_170091</name>
</gene>
<name>R7T047_DICSQ</name>
<accession>R7T047</accession>
<dbReference type="RefSeq" id="XP_007365771.1">
    <property type="nucleotide sequence ID" value="XM_007365709.1"/>
</dbReference>
<protein>
    <submittedName>
        <fullName evidence="1">Uncharacterized protein</fullName>
    </submittedName>
</protein>
<dbReference type="HOGENOM" id="CLU_1835114_0_0_1"/>
<dbReference type="KEGG" id="dsq:DICSQDRAFT_170091"/>
<organism evidence="1 2">
    <name type="scientific">Dichomitus squalens (strain LYAD-421)</name>
    <name type="common">Western red white-rot fungus</name>
    <dbReference type="NCBI Taxonomy" id="732165"/>
    <lineage>
        <taxon>Eukaryota</taxon>
        <taxon>Fungi</taxon>
        <taxon>Dikarya</taxon>
        <taxon>Basidiomycota</taxon>
        <taxon>Agaricomycotina</taxon>
        <taxon>Agaricomycetes</taxon>
        <taxon>Polyporales</taxon>
        <taxon>Polyporaceae</taxon>
        <taxon>Dichomitus</taxon>
    </lineage>
</organism>
<reference evidence="1 2" key="1">
    <citation type="journal article" date="2012" name="Science">
        <title>The Paleozoic origin of enzymatic lignin decomposition reconstructed from 31 fungal genomes.</title>
        <authorList>
            <person name="Floudas D."/>
            <person name="Binder M."/>
            <person name="Riley R."/>
            <person name="Barry K."/>
            <person name="Blanchette R.A."/>
            <person name="Henrissat B."/>
            <person name="Martinez A.T."/>
            <person name="Otillar R."/>
            <person name="Spatafora J.W."/>
            <person name="Yadav J.S."/>
            <person name="Aerts A."/>
            <person name="Benoit I."/>
            <person name="Boyd A."/>
            <person name="Carlson A."/>
            <person name="Copeland A."/>
            <person name="Coutinho P.M."/>
            <person name="de Vries R.P."/>
            <person name="Ferreira P."/>
            <person name="Findley K."/>
            <person name="Foster B."/>
            <person name="Gaskell J."/>
            <person name="Glotzer D."/>
            <person name="Gorecki P."/>
            <person name="Heitman J."/>
            <person name="Hesse C."/>
            <person name="Hori C."/>
            <person name="Igarashi K."/>
            <person name="Jurgens J.A."/>
            <person name="Kallen N."/>
            <person name="Kersten P."/>
            <person name="Kohler A."/>
            <person name="Kuees U."/>
            <person name="Kumar T.K.A."/>
            <person name="Kuo A."/>
            <person name="LaButti K."/>
            <person name="Larrondo L.F."/>
            <person name="Lindquist E."/>
            <person name="Ling A."/>
            <person name="Lombard V."/>
            <person name="Lucas S."/>
            <person name="Lundell T."/>
            <person name="Martin R."/>
            <person name="McLaughlin D.J."/>
            <person name="Morgenstern I."/>
            <person name="Morin E."/>
            <person name="Murat C."/>
            <person name="Nagy L.G."/>
            <person name="Nolan M."/>
            <person name="Ohm R.A."/>
            <person name="Patyshakuliyeva A."/>
            <person name="Rokas A."/>
            <person name="Ruiz-Duenas F.J."/>
            <person name="Sabat G."/>
            <person name="Salamov A."/>
            <person name="Samejima M."/>
            <person name="Schmutz J."/>
            <person name="Slot J.C."/>
            <person name="St John F."/>
            <person name="Stenlid J."/>
            <person name="Sun H."/>
            <person name="Sun S."/>
            <person name="Syed K."/>
            <person name="Tsang A."/>
            <person name="Wiebenga A."/>
            <person name="Young D."/>
            <person name="Pisabarro A."/>
            <person name="Eastwood D.C."/>
            <person name="Martin F."/>
            <person name="Cullen D."/>
            <person name="Grigoriev I.V."/>
            <person name="Hibbett D.S."/>
        </authorList>
    </citation>
    <scope>NUCLEOTIDE SEQUENCE [LARGE SCALE GENOMIC DNA]</scope>
    <source>
        <strain evidence="1 2">LYAD-421 SS1</strain>
    </source>
</reference>
<dbReference type="GeneID" id="18839102"/>
<dbReference type="EMBL" id="JH719409">
    <property type="protein sequence ID" value="EJF61676.1"/>
    <property type="molecule type" value="Genomic_DNA"/>
</dbReference>
<evidence type="ECO:0000313" key="1">
    <source>
        <dbReference type="EMBL" id="EJF61676.1"/>
    </source>
</evidence>
<evidence type="ECO:0000313" key="2">
    <source>
        <dbReference type="Proteomes" id="UP000053319"/>
    </source>
</evidence>
<sequence length="140" mass="15459">MQLIAISHVGSPLATPALPHACRPTFPSPLSLSYRSLGTPPKLTFPFLAIFPPAVLFTAHLQAASHPRSQHDPPKQLASLILAVRLSYFPLPNTPRTARHPRRHEVPGPFLALFSSNSPTALHPRFLSRFFSNSYRARVP</sequence>